<organism evidence="2 3">
    <name type="scientific">Orchesella dallaii</name>
    <dbReference type="NCBI Taxonomy" id="48710"/>
    <lineage>
        <taxon>Eukaryota</taxon>
        <taxon>Metazoa</taxon>
        <taxon>Ecdysozoa</taxon>
        <taxon>Arthropoda</taxon>
        <taxon>Hexapoda</taxon>
        <taxon>Collembola</taxon>
        <taxon>Entomobryomorpha</taxon>
        <taxon>Entomobryoidea</taxon>
        <taxon>Orchesellidae</taxon>
        <taxon>Orchesellinae</taxon>
        <taxon>Orchesella</taxon>
    </lineage>
</organism>
<sequence>MSCNNNGAAIQWLEEEEDGDNNFVSCLVGSRVPPPPGPAHNQRKSLYDPGLRLEMEGNVGVSWWKVGGAPRMLPGGIIDPYFAVIRGIEPLQVGRQRNNKGFISREKKKWVILAGLMLILIFIITFYGIYSFWR</sequence>
<gene>
    <name evidence="2" type="ORF">ODALV1_LOCUS27675</name>
</gene>
<reference evidence="2 3" key="1">
    <citation type="submission" date="2024-08" db="EMBL/GenBank/DDBJ databases">
        <authorList>
            <person name="Cucini C."/>
            <person name="Frati F."/>
        </authorList>
    </citation>
    <scope>NUCLEOTIDE SEQUENCE [LARGE SCALE GENOMIC DNA]</scope>
</reference>
<evidence type="ECO:0000313" key="2">
    <source>
        <dbReference type="EMBL" id="CAL8139074.1"/>
    </source>
</evidence>
<dbReference type="Proteomes" id="UP001642540">
    <property type="component" value="Unassembled WGS sequence"/>
</dbReference>
<protein>
    <submittedName>
        <fullName evidence="2">Uncharacterized protein</fullName>
    </submittedName>
</protein>
<evidence type="ECO:0000313" key="3">
    <source>
        <dbReference type="Proteomes" id="UP001642540"/>
    </source>
</evidence>
<accession>A0ABP1RYX7</accession>
<comment type="caution">
    <text evidence="2">The sequence shown here is derived from an EMBL/GenBank/DDBJ whole genome shotgun (WGS) entry which is preliminary data.</text>
</comment>
<keyword evidence="3" id="KW-1185">Reference proteome</keyword>
<dbReference type="EMBL" id="CAXLJM020000124">
    <property type="protein sequence ID" value="CAL8139074.1"/>
    <property type="molecule type" value="Genomic_DNA"/>
</dbReference>
<name>A0ABP1RYX7_9HEXA</name>
<keyword evidence="1" id="KW-0472">Membrane</keyword>
<proteinExistence type="predicted"/>
<feature type="transmembrane region" description="Helical" evidence="1">
    <location>
        <begin position="110"/>
        <end position="133"/>
    </location>
</feature>
<keyword evidence="1" id="KW-0812">Transmembrane</keyword>
<evidence type="ECO:0000256" key="1">
    <source>
        <dbReference type="SAM" id="Phobius"/>
    </source>
</evidence>
<keyword evidence="1" id="KW-1133">Transmembrane helix</keyword>